<dbReference type="SUPFAM" id="SSF47661">
    <property type="entry name" value="t-snare proteins"/>
    <property type="match status" value="1"/>
</dbReference>
<evidence type="ECO:0000313" key="7">
    <source>
        <dbReference type="Proteomes" id="UP000005204"/>
    </source>
</evidence>
<protein>
    <recommendedName>
        <fullName evidence="5">t-SNARE coiled-coil homology domain-containing protein</fullName>
    </recommendedName>
</protein>
<accession>A0A8R2QVX6</accession>
<sequence>MMVRWLTVEAGFRHAWPTSRRCDLDRAIAVKVFTNIRQESGARYQCIAVPTGTEPPVHAPPQRDDMAVRDRLAELQHVSAGAGGVYADTVQLDPHDTSDDKIHTMFQEVERMRGWIRDLDDNTQLVRRLYSDPTYHTNRQLQEQLDRAVTQSNALGLKVCGALRQFETRVAGGGAGGGGGGTLWRIARLQYAATRRLYGDALDQHRRALDAVRDHQLLLLHQQIKLTNLAISDEECQSLLDSNNISLFVDNVRAETAAARLELRAVEARREELARVEAALREVRELFQQLAALVAAQQDQIDSVEYYALQATEHVECGGQQLLKGTVTRTKARKKKMSLLLCLAIGFLIVLLVLLLT</sequence>
<proteinExistence type="inferred from homology"/>
<dbReference type="Pfam" id="PF05739">
    <property type="entry name" value="SNARE"/>
    <property type="match status" value="1"/>
</dbReference>
<reference evidence="7" key="1">
    <citation type="journal article" date="2008" name="Insect Biochem. Mol. Biol.">
        <title>The genome of a lepidopteran model insect, the silkworm Bombyx mori.</title>
        <authorList>
            <consortium name="International Silkworm Genome Consortium"/>
        </authorList>
    </citation>
    <scope>NUCLEOTIDE SEQUENCE [LARGE SCALE GENOMIC DNA]</scope>
    <source>
        <strain evidence="7">p50T</strain>
    </source>
</reference>
<dbReference type="Gene3D" id="1.20.58.70">
    <property type="match status" value="1"/>
</dbReference>
<dbReference type="GO" id="GO:0031201">
    <property type="term" value="C:SNARE complex"/>
    <property type="evidence" value="ECO:0007669"/>
    <property type="project" value="TreeGrafter"/>
</dbReference>
<keyword evidence="7" id="KW-1185">Reference proteome</keyword>
<feature type="transmembrane region" description="Helical" evidence="4">
    <location>
        <begin position="338"/>
        <end position="356"/>
    </location>
</feature>
<dbReference type="GO" id="GO:0006906">
    <property type="term" value="P:vesicle fusion"/>
    <property type="evidence" value="ECO:0007669"/>
    <property type="project" value="TreeGrafter"/>
</dbReference>
<dbReference type="InterPro" id="IPR045242">
    <property type="entry name" value="Syntaxin"/>
</dbReference>
<dbReference type="CDD" id="cd15840">
    <property type="entry name" value="SNARE_Qa"/>
    <property type="match status" value="1"/>
</dbReference>
<dbReference type="PROSITE" id="PS00914">
    <property type="entry name" value="SYNTAXIN"/>
    <property type="match status" value="1"/>
</dbReference>
<dbReference type="GO" id="GO:0005886">
    <property type="term" value="C:plasma membrane"/>
    <property type="evidence" value="ECO:0007669"/>
    <property type="project" value="TreeGrafter"/>
</dbReference>
<dbReference type="SMART" id="SM00397">
    <property type="entry name" value="t_SNARE"/>
    <property type="match status" value="1"/>
</dbReference>
<dbReference type="Gene3D" id="1.20.5.110">
    <property type="match status" value="1"/>
</dbReference>
<dbReference type="PANTHER" id="PTHR19957">
    <property type="entry name" value="SYNTAXIN"/>
    <property type="match status" value="1"/>
</dbReference>
<feature type="domain" description="T-SNARE coiled-coil homology" evidence="5">
    <location>
        <begin position="263"/>
        <end position="325"/>
    </location>
</feature>
<dbReference type="EnsemblMetazoa" id="XM_038014406.1">
    <property type="protein sequence ID" value="XP_037870334.1"/>
    <property type="gene ID" value="LOC101744018"/>
</dbReference>
<keyword evidence="4" id="KW-0812">Transmembrane</keyword>
<name>A0A8R2QVX6_BOMMO</name>
<keyword evidence="4" id="KW-1133">Transmembrane helix</keyword>
<dbReference type="GO" id="GO:0000149">
    <property type="term" value="F:SNARE binding"/>
    <property type="evidence" value="ECO:0007669"/>
    <property type="project" value="TreeGrafter"/>
</dbReference>
<dbReference type="Proteomes" id="UP000005204">
    <property type="component" value="Unassembled WGS sequence"/>
</dbReference>
<comment type="similarity">
    <text evidence="2">Belongs to the syntaxin family.</text>
</comment>
<evidence type="ECO:0000256" key="4">
    <source>
        <dbReference type="SAM" id="Phobius"/>
    </source>
</evidence>
<comment type="subcellular location">
    <subcellularLocation>
        <location evidence="1">Membrane</location>
        <topology evidence="1">Single-pass type IV membrane protein</topology>
    </subcellularLocation>
</comment>
<keyword evidence="4" id="KW-0472">Membrane</keyword>
<evidence type="ECO:0000313" key="6">
    <source>
        <dbReference type="EnsemblMetazoa" id="XP_037870334.1"/>
    </source>
</evidence>
<evidence type="ECO:0000256" key="3">
    <source>
        <dbReference type="SAM" id="Coils"/>
    </source>
</evidence>
<dbReference type="GO" id="GO:0012505">
    <property type="term" value="C:endomembrane system"/>
    <property type="evidence" value="ECO:0007669"/>
    <property type="project" value="TreeGrafter"/>
</dbReference>
<feature type="coiled-coil region" evidence="3">
    <location>
        <begin position="249"/>
        <end position="296"/>
    </location>
</feature>
<dbReference type="InterPro" id="IPR010989">
    <property type="entry name" value="SNARE"/>
</dbReference>
<reference evidence="6" key="2">
    <citation type="submission" date="2022-06" db="UniProtKB">
        <authorList>
            <consortium name="EnsemblMetazoa"/>
        </authorList>
    </citation>
    <scope>IDENTIFICATION</scope>
    <source>
        <strain evidence="6">p50T (Dazao)</strain>
    </source>
</reference>
<dbReference type="InterPro" id="IPR006012">
    <property type="entry name" value="Syntaxin/epimorphin_CS"/>
</dbReference>
<dbReference type="GO" id="GO:0048278">
    <property type="term" value="P:vesicle docking"/>
    <property type="evidence" value="ECO:0007669"/>
    <property type="project" value="TreeGrafter"/>
</dbReference>
<evidence type="ECO:0000256" key="2">
    <source>
        <dbReference type="ARBA" id="ARBA00009063"/>
    </source>
</evidence>
<evidence type="ECO:0000259" key="5">
    <source>
        <dbReference type="PROSITE" id="PS50192"/>
    </source>
</evidence>
<dbReference type="AlphaFoldDB" id="A0A8R2QVX6"/>
<dbReference type="GO" id="GO:0006886">
    <property type="term" value="P:intracellular protein transport"/>
    <property type="evidence" value="ECO:0007669"/>
    <property type="project" value="InterPro"/>
</dbReference>
<dbReference type="InterPro" id="IPR000727">
    <property type="entry name" value="T_SNARE_dom"/>
</dbReference>
<dbReference type="PANTHER" id="PTHR19957:SF307">
    <property type="entry name" value="PROTEIN SSO1-RELATED"/>
    <property type="match status" value="1"/>
</dbReference>
<organism evidence="6 7">
    <name type="scientific">Bombyx mori</name>
    <name type="common">Silk moth</name>
    <dbReference type="NCBI Taxonomy" id="7091"/>
    <lineage>
        <taxon>Eukaryota</taxon>
        <taxon>Metazoa</taxon>
        <taxon>Ecdysozoa</taxon>
        <taxon>Arthropoda</taxon>
        <taxon>Hexapoda</taxon>
        <taxon>Insecta</taxon>
        <taxon>Pterygota</taxon>
        <taxon>Neoptera</taxon>
        <taxon>Endopterygota</taxon>
        <taxon>Lepidoptera</taxon>
        <taxon>Glossata</taxon>
        <taxon>Ditrysia</taxon>
        <taxon>Bombycoidea</taxon>
        <taxon>Bombycidae</taxon>
        <taxon>Bombycinae</taxon>
        <taxon>Bombyx</taxon>
    </lineage>
</organism>
<dbReference type="PROSITE" id="PS50192">
    <property type="entry name" value="T_SNARE"/>
    <property type="match status" value="1"/>
</dbReference>
<dbReference type="GO" id="GO:0006887">
    <property type="term" value="P:exocytosis"/>
    <property type="evidence" value="ECO:0007669"/>
    <property type="project" value="TreeGrafter"/>
</dbReference>
<dbReference type="GO" id="GO:0005484">
    <property type="term" value="F:SNAP receptor activity"/>
    <property type="evidence" value="ECO:0007669"/>
    <property type="project" value="InterPro"/>
</dbReference>
<evidence type="ECO:0000256" key="1">
    <source>
        <dbReference type="ARBA" id="ARBA00004211"/>
    </source>
</evidence>
<keyword evidence="3" id="KW-0175">Coiled coil</keyword>